<comment type="caution">
    <text evidence="1">The sequence shown here is derived from an EMBL/GenBank/DDBJ whole genome shotgun (WGS) entry which is preliminary data.</text>
</comment>
<evidence type="ECO:0000313" key="1">
    <source>
        <dbReference type="EMBL" id="MBA0085289.1"/>
    </source>
</evidence>
<accession>A0A7V8SWT7</accession>
<name>A0A7V8SWT7_9BACT</name>
<reference evidence="1" key="1">
    <citation type="submission" date="2020-06" db="EMBL/GenBank/DDBJ databases">
        <title>Legume-microbial interactions unlock mineral nutrients during tropical forest succession.</title>
        <authorList>
            <person name="Epihov D.Z."/>
        </authorList>
    </citation>
    <scope>NUCLEOTIDE SEQUENCE [LARGE SCALE GENOMIC DNA]</scope>
    <source>
        <strain evidence="1">Pan2503</strain>
    </source>
</reference>
<evidence type="ECO:0000313" key="2">
    <source>
        <dbReference type="Proteomes" id="UP000567293"/>
    </source>
</evidence>
<dbReference type="EMBL" id="JACDQQ010000948">
    <property type="protein sequence ID" value="MBA0085289.1"/>
    <property type="molecule type" value="Genomic_DNA"/>
</dbReference>
<dbReference type="AlphaFoldDB" id="A0A7V8SWT7"/>
<proteinExistence type="predicted"/>
<protein>
    <submittedName>
        <fullName evidence="1">Uncharacterized protein</fullName>
    </submittedName>
</protein>
<gene>
    <name evidence="1" type="ORF">HRJ53_09850</name>
</gene>
<dbReference type="Proteomes" id="UP000567293">
    <property type="component" value="Unassembled WGS sequence"/>
</dbReference>
<organism evidence="1 2">
    <name type="scientific">Candidatus Acidiferrum panamense</name>
    <dbReference type="NCBI Taxonomy" id="2741543"/>
    <lineage>
        <taxon>Bacteria</taxon>
        <taxon>Pseudomonadati</taxon>
        <taxon>Acidobacteriota</taxon>
        <taxon>Terriglobia</taxon>
        <taxon>Candidatus Acidiferrales</taxon>
        <taxon>Candidatus Acidiferrum</taxon>
    </lineage>
</organism>
<sequence>MLKLSDVLTYLLEWHDRQTPLRILLSTPDGKFAFDCTLVRFFDTGISLRLAGDADFVDLNLTGYDFEALHGETEEQEEASGCGRGIKANSSDRTLLILEMIAVPS</sequence>
<keyword evidence="2" id="KW-1185">Reference proteome</keyword>